<dbReference type="Proteomes" id="UP001231518">
    <property type="component" value="Chromosome 26"/>
</dbReference>
<gene>
    <name evidence="1" type="ORF">PYW07_010808</name>
</gene>
<dbReference type="InterPro" id="IPR015943">
    <property type="entry name" value="WD40/YVTN_repeat-like_dom_sf"/>
</dbReference>
<evidence type="ECO:0000313" key="1">
    <source>
        <dbReference type="EMBL" id="KAJ8706031.1"/>
    </source>
</evidence>
<organism evidence="1 2">
    <name type="scientific">Mythimna separata</name>
    <name type="common">Oriental armyworm</name>
    <name type="synonym">Pseudaletia separata</name>
    <dbReference type="NCBI Taxonomy" id="271217"/>
    <lineage>
        <taxon>Eukaryota</taxon>
        <taxon>Metazoa</taxon>
        <taxon>Ecdysozoa</taxon>
        <taxon>Arthropoda</taxon>
        <taxon>Hexapoda</taxon>
        <taxon>Insecta</taxon>
        <taxon>Pterygota</taxon>
        <taxon>Neoptera</taxon>
        <taxon>Endopterygota</taxon>
        <taxon>Lepidoptera</taxon>
        <taxon>Glossata</taxon>
        <taxon>Ditrysia</taxon>
        <taxon>Noctuoidea</taxon>
        <taxon>Noctuidae</taxon>
        <taxon>Noctuinae</taxon>
        <taxon>Hadenini</taxon>
        <taxon>Mythimna</taxon>
    </lineage>
</organism>
<dbReference type="AlphaFoldDB" id="A0AAD7Y820"/>
<proteinExistence type="predicted"/>
<reference evidence="1" key="1">
    <citation type="submission" date="2023-03" db="EMBL/GenBank/DDBJ databases">
        <title>Chromosome-level genomes of two armyworms, Mythimna separata and Mythimna loreyi, provide insights into the biosynthesis and reception of sex pheromones.</title>
        <authorList>
            <person name="Zhao H."/>
        </authorList>
    </citation>
    <scope>NUCLEOTIDE SEQUENCE</scope>
    <source>
        <strain evidence="1">BeijingLab</strain>
        <tissue evidence="1">Pupa</tissue>
    </source>
</reference>
<evidence type="ECO:0000313" key="2">
    <source>
        <dbReference type="Proteomes" id="UP001231518"/>
    </source>
</evidence>
<name>A0AAD7Y820_MYTSE</name>
<dbReference type="SUPFAM" id="SSF63829">
    <property type="entry name" value="Calcium-dependent phosphotriesterase"/>
    <property type="match status" value="1"/>
</dbReference>
<evidence type="ECO:0008006" key="3">
    <source>
        <dbReference type="Google" id="ProtNLM"/>
    </source>
</evidence>
<dbReference type="Gene3D" id="2.130.10.10">
    <property type="entry name" value="YVTN repeat-like/Quinoprotein amine dehydrogenase"/>
    <property type="match status" value="1"/>
</dbReference>
<keyword evidence="2" id="KW-1185">Reference proteome</keyword>
<dbReference type="EMBL" id="JARGEI010000029">
    <property type="protein sequence ID" value="KAJ8706031.1"/>
    <property type="molecule type" value="Genomic_DNA"/>
</dbReference>
<sequence length="326" mass="37698">MKDFLRAVVMSAIPFDINSFVYDYGFKLTTKMKQLLILLCLSALTSLISGKSHCHACFDSICYSKALIFQNYPISGQLAVDRVANVVYFHYEDSRPLDHTVAFDLDDIRFLNIPDIEFSFARAVDQSTRDVYIGGANGIYKYNPETNTTSRFGLFDKTIWHIQFKDKIYYTIFMTKGLYTFEKKQSKTVAALKDYNIDDFIVDKREDIYFMSNFTVYKLKKGESKPTMFSSVIYSLTTDINENAYFVQSETRGLYKIDYKTDRLTEIGAFGSGSPFRTVFDNYNNVIYYDAVTDQLFYLTPNYGRCKVTDEGKGRRLKKKVSLTLE</sequence>
<comment type="caution">
    <text evidence="1">The sequence shown here is derived from an EMBL/GenBank/DDBJ whole genome shotgun (WGS) entry which is preliminary data.</text>
</comment>
<protein>
    <recommendedName>
        <fullName evidence="3">Ommochrome-binding protein-like</fullName>
    </recommendedName>
</protein>
<accession>A0AAD7Y820</accession>